<evidence type="ECO:0000256" key="6">
    <source>
        <dbReference type="ARBA" id="ARBA00023033"/>
    </source>
</evidence>
<dbReference type="SUPFAM" id="SSF48264">
    <property type="entry name" value="Cytochrome P450"/>
    <property type="match status" value="1"/>
</dbReference>
<dbReference type="PRINTS" id="PR00359">
    <property type="entry name" value="BP450"/>
</dbReference>
<proteinExistence type="inferred from homology"/>
<sequence>MSAPSPVPAVELLKLSPDFVADPYPVYAELRARGPVHRVLTPEGEDLWLVVGHEECRAAYTDPRFSRDWRTHGHLAPVLPAYAYGPGNAHVLLSDPPDHTRMRRLVAREFTPRRIEALAPRVQQVTDALLDAMAADGARAADVIDALAFPLPMTVICDLLGVPDLDRDAFRGWSNEVVAPTSPEAEQAAYGAAMPYLTGLIEDKRKAPGEDLLSALIHTADEDGDRLSQDELLSMAFLLIVAGHETTVNLIGNGLRALFNHPDQLALLRGDLDGLIDGAVEEALRYDGPVEGSTPRIAREDIEFGGAHIPAGSSVVIVMADADRDEKRFEEPHRFDIRRDARGHIAFGHGIHFCLGAPLARLEGRIALRSVLERFPELAADGSPDAGPWIPGLLIRGVRTLRVRW</sequence>
<dbReference type="FunFam" id="1.10.630.10:FF:000018">
    <property type="entry name" value="Cytochrome P450 monooxygenase"/>
    <property type="match status" value="1"/>
</dbReference>
<comment type="caution">
    <text evidence="8">The sequence shown here is derived from an EMBL/GenBank/DDBJ whole genome shotgun (WGS) entry which is preliminary data.</text>
</comment>
<keyword evidence="5 7" id="KW-0408">Iron</keyword>
<reference evidence="8" key="1">
    <citation type="journal article" date="2014" name="Int. J. Syst. Evol. Microbiol.">
        <title>Complete genome sequence of Corynebacterium casei LMG S-19264T (=DSM 44701T), isolated from a smear-ripened cheese.</title>
        <authorList>
            <consortium name="US DOE Joint Genome Institute (JGI-PGF)"/>
            <person name="Walter F."/>
            <person name="Albersmeier A."/>
            <person name="Kalinowski J."/>
            <person name="Ruckert C."/>
        </authorList>
    </citation>
    <scope>NUCLEOTIDE SEQUENCE</scope>
    <source>
        <strain evidence="8">JCM 4637</strain>
    </source>
</reference>
<keyword evidence="4 7" id="KW-0560">Oxidoreductase</keyword>
<reference evidence="8" key="2">
    <citation type="submission" date="2020-09" db="EMBL/GenBank/DDBJ databases">
        <authorList>
            <person name="Sun Q."/>
            <person name="Ohkuma M."/>
        </authorList>
    </citation>
    <scope>NUCLEOTIDE SEQUENCE</scope>
    <source>
        <strain evidence="8">JCM 4637</strain>
    </source>
</reference>
<comment type="similarity">
    <text evidence="1 7">Belongs to the cytochrome P450 family.</text>
</comment>
<dbReference type="CDD" id="cd11029">
    <property type="entry name" value="CYP107-like"/>
    <property type="match status" value="1"/>
</dbReference>
<dbReference type="RefSeq" id="WP_189821683.1">
    <property type="nucleotide sequence ID" value="NZ_BMVC01000005.1"/>
</dbReference>
<dbReference type="GO" id="GO:0020037">
    <property type="term" value="F:heme binding"/>
    <property type="evidence" value="ECO:0007669"/>
    <property type="project" value="InterPro"/>
</dbReference>
<evidence type="ECO:0000256" key="5">
    <source>
        <dbReference type="ARBA" id="ARBA00023004"/>
    </source>
</evidence>
<evidence type="ECO:0000313" key="8">
    <source>
        <dbReference type="EMBL" id="GHC92700.1"/>
    </source>
</evidence>
<dbReference type="GO" id="GO:0005506">
    <property type="term" value="F:iron ion binding"/>
    <property type="evidence" value="ECO:0007669"/>
    <property type="project" value="InterPro"/>
</dbReference>
<evidence type="ECO:0000256" key="4">
    <source>
        <dbReference type="ARBA" id="ARBA00023002"/>
    </source>
</evidence>
<dbReference type="InterPro" id="IPR017972">
    <property type="entry name" value="Cyt_P450_CS"/>
</dbReference>
<keyword evidence="2 7" id="KW-0349">Heme</keyword>
<dbReference type="EMBL" id="BMVC01000005">
    <property type="protein sequence ID" value="GHC92700.1"/>
    <property type="molecule type" value="Genomic_DNA"/>
</dbReference>
<evidence type="ECO:0000256" key="2">
    <source>
        <dbReference type="ARBA" id="ARBA00022617"/>
    </source>
</evidence>
<dbReference type="PANTHER" id="PTHR46696:SF1">
    <property type="entry name" value="CYTOCHROME P450 YJIB-RELATED"/>
    <property type="match status" value="1"/>
</dbReference>
<gene>
    <name evidence="8" type="ORF">GCM10010334_28910</name>
</gene>
<evidence type="ECO:0000313" key="9">
    <source>
        <dbReference type="Proteomes" id="UP000638353"/>
    </source>
</evidence>
<dbReference type="AlphaFoldDB" id="A0A918WXC1"/>
<accession>A0A918WXC1</accession>
<dbReference type="InterPro" id="IPR036396">
    <property type="entry name" value="Cyt_P450_sf"/>
</dbReference>
<evidence type="ECO:0000256" key="7">
    <source>
        <dbReference type="RuleBase" id="RU000461"/>
    </source>
</evidence>
<evidence type="ECO:0000256" key="3">
    <source>
        <dbReference type="ARBA" id="ARBA00022723"/>
    </source>
</evidence>
<organism evidence="8 9">
    <name type="scientific">Streptomyces finlayi</name>
    <dbReference type="NCBI Taxonomy" id="67296"/>
    <lineage>
        <taxon>Bacteria</taxon>
        <taxon>Bacillati</taxon>
        <taxon>Actinomycetota</taxon>
        <taxon>Actinomycetes</taxon>
        <taxon>Kitasatosporales</taxon>
        <taxon>Streptomycetaceae</taxon>
        <taxon>Streptomyces</taxon>
    </lineage>
</organism>
<dbReference type="InterPro" id="IPR002397">
    <property type="entry name" value="Cyt_P450_B"/>
</dbReference>
<evidence type="ECO:0000256" key="1">
    <source>
        <dbReference type="ARBA" id="ARBA00010617"/>
    </source>
</evidence>
<keyword evidence="6 7" id="KW-0503">Monooxygenase</keyword>
<dbReference type="PROSITE" id="PS00086">
    <property type="entry name" value="CYTOCHROME_P450"/>
    <property type="match status" value="1"/>
</dbReference>
<dbReference type="Proteomes" id="UP000638353">
    <property type="component" value="Unassembled WGS sequence"/>
</dbReference>
<dbReference type="Gene3D" id="1.10.630.10">
    <property type="entry name" value="Cytochrome P450"/>
    <property type="match status" value="1"/>
</dbReference>
<dbReference type="GO" id="GO:0004497">
    <property type="term" value="F:monooxygenase activity"/>
    <property type="evidence" value="ECO:0007669"/>
    <property type="project" value="UniProtKB-KW"/>
</dbReference>
<dbReference type="Pfam" id="PF00067">
    <property type="entry name" value="p450"/>
    <property type="match status" value="1"/>
</dbReference>
<protein>
    <submittedName>
        <fullName evidence="8">Cytochrome P450 hydroxylase</fullName>
    </submittedName>
</protein>
<dbReference type="PANTHER" id="PTHR46696">
    <property type="entry name" value="P450, PUTATIVE (EUROFUNG)-RELATED"/>
    <property type="match status" value="1"/>
</dbReference>
<dbReference type="GO" id="GO:0016705">
    <property type="term" value="F:oxidoreductase activity, acting on paired donors, with incorporation or reduction of molecular oxygen"/>
    <property type="evidence" value="ECO:0007669"/>
    <property type="project" value="InterPro"/>
</dbReference>
<name>A0A918WXC1_9ACTN</name>
<dbReference type="InterPro" id="IPR001128">
    <property type="entry name" value="Cyt_P450"/>
</dbReference>
<keyword evidence="3 7" id="KW-0479">Metal-binding</keyword>